<feature type="compositionally biased region" description="Polar residues" evidence="1">
    <location>
        <begin position="1"/>
        <end position="12"/>
    </location>
</feature>
<dbReference type="EMBL" id="LR796139">
    <property type="protein sequence ID" value="CAB4120941.1"/>
    <property type="molecule type" value="Genomic_DNA"/>
</dbReference>
<evidence type="ECO:0000313" key="2">
    <source>
        <dbReference type="EMBL" id="CAB4120941.1"/>
    </source>
</evidence>
<evidence type="ECO:0000256" key="1">
    <source>
        <dbReference type="SAM" id="MobiDB-lite"/>
    </source>
</evidence>
<organism evidence="2">
    <name type="scientific">uncultured Caudovirales phage</name>
    <dbReference type="NCBI Taxonomy" id="2100421"/>
    <lineage>
        <taxon>Viruses</taxon>
        <taxon>Duplodnaviria</taxon>
        <taxon>Heunggongvirae</taxon>
        <taxon>Uroviricota</taxon>
        <taxon>Caudoviricetes</taxon>
        <taxon>Peduoviridae</taxon>
        <taxon>Maltschvirus</taxon>
        <taxon>Maltschvirus maltsch</taxon>
    </lineage>
</organism>
<accession>A0A6J5KHF3</accession>
<sequence length="679" mass="69410">MDNVFSNITPDNIQPAPAQTAAPPSGQPAQTATVQQATPPTQQSNPFADIKPDETPAPQPPDTSKTSAPMTYLDSMNKQFDDIGTGVQQKIAQGVKYLGDATNSPSISSAGQTYLDKIDAYRQNGSTINGAPSAPQLAQEQLDNPKAALAGTLTGIFGRTFAFGGGAAVALPSTALGMIGANAVAGGLQAGADYTQPGQSALYNAGQGALVSGLGAGAIMGLGAIAGNVIPSIASANAAAGLAGKIQGMGGTDAMQAGAAPFNSIGMTNPGLADVMGPQAGGIEAGALANYASGAAGAAKLNANEAILRPQVGDMLNSLTPTSDQLGTKFASAIPPDADPVQAATAVKNAMYNSFKGQTVPQQGLDNLLQDPISGPIIQKELNNMNNSTSTMVGNLPNNDLGKLDVLKQNLQSQIYNGKGLTAMNTEKNLSPDDASAIKYTLGQLIPTLDQTTPDYAQARGIAEQLTLRNQLVNKIATIDPKGGITPTTDLSQVANTYPLDKVYSNLFGTADKQQSFYDSLASANIDPTNAQNIISVLNSTRNSPLKQFVGASTKSGDYMAAANAGSDNSILGKVSSLLSGQYNHQLADLLTNGNWQQKVAPILNATDSNDGKIGLLANILDNSKTAQILNGAAGIGSQIGGQEQAQGVPVLRGAGIGAKVLFDNRNRIPIVGHFLGGR</sequence>
<gene>
    <name evidence="2" type="ORF">UFOVP1_45</name>
</gene>
<feature type="compositionally biased region" description="Low complexity" evidence="1">
    <location>
        <begin position="14"/>
        <end position="43"/>
    </location>
</feature>
<protein>
    <submittedName>
        <fullName evidence="2">Uncharacterized protein</fullName>
    </submittedName>
</protein>
<name>A0A6J5KHF3_9CAUD</name>
<reference evidence="2" key="1">
    <citation type="submission" date="2020-04" db="EMBL/GenBank/DDBJ databases">
        <authorList>
            <person name="Chiriac C."/>
            <person name="Salcher M."/>
            <person name="Ghai R."/>
            <person name="Kavagutti S V."/>
        </authorList>
    </citation>
    <scope>NUCLEOTIDE SEQUENCE</scope>
</reference>
<proteinExistence type="predicted"/>
<feature type="region of interest" description="Disordered" evidence="1">
    <location>
        <begin position="1"/>
        <end position="70"/>
    </location>
</feature>